<comment type="caution">
    <text evidence="2">The sequence shown here is derived from an EMBL/GenBank/DDBJ whole genome shotgun (WGS) entry which is preliminary data.</text>
</comment>
<proteinExistence type="predicted"/>
<organism evidence="2 3">
    <name type="scientific">Novosphingobium aquiterrae</name>
    <dbReference type="NCBI Taxonomy" id="624388"/>
    <lineage>
        <taxon>Bacteria</taxon>
        <taxon>Pseudomonadati</taxon>
        <taxon>Pseudomonadota</taxon>
        <taxon>Alphaproteobacteria</taxon>
        <taxon>Sphingomonadales</taxon>
        <taxon>Sphingomonadaceae</taxon>
        <taxon>Novosphingobium</taxon>
    </lineage>
</organism>
<evidence type="ECO:0008006" key="4">
    <source>
        <dbReference type="Google" id="ProtNLM"/>
    </source>
</evidence>
<keyword evidence="1" id="KW-0732">Signal</keyword>
<reference evidence="2 3" key="1">
    <citation type="submission" date="2024-09" db="EMBL/GenBank/DDBJ databases">
        <authorList>
            <person name="Sun Q."/>
            <person name="Mori K."/>
        </authorList>
    </citation>
    <scope>NUCLEOTIDE SEQUENCE [LARGE SCALE GENOMIC DNA]</scope>
    <source>
        <strain evidence="2 3">NCAIM B.02537</strain>
    </source>
</reference>
<evidence type="ECO:0000313" key="3">
    <source>
        <dbReference type="Proteomes" id="UP001589943"/>
    </source>
</evidence>
<dbReference type="Proteomes" id="UP001589943">
    <property type="component" value="Unassembled WGS sequence"/>
</dbReference>
<feature type="chain" id="PRO_5045140577" description="Transporter" evidence="1">
    <location>
        <begin position="24"/>
        <end position="357"/>
    </location>
</feature>
<gene>
    <name evidence="2" type="ORF">ACFFF7_05390</name>
</gene>
<feature type="signal peptide" evidence="1">
    <location>
        <begin position="1"/>
        <end position="23"/>
    </location>
</feature>
<evidence type="ECO:0000313" key="2">
    <source>
        <dbReference type="EMBL" id="MFC0588841.1"/>
    </source>
</evidence>
<dbReference type="RefSeq" id="WP_379480330.1">
    <property type="nucleotide sequence ID" value="NZ_JBHLTL010000001.1"/>
</dbReference>
<dbReference type="EMBL" id="JBHLTL010000001">
    <property type="protein sequence ID" value="MFC0588841.1"/>
    <property type="molecule type" value="Genomic_DNA"/>
</dbReference>
<keyword evidence="3" id="KW-1185">Reference proteome</keyword>
<evidence type="ECO:0000256" key="1">
    <source>
        <dbReference type="SAM" id="SignalP"/>
    </source>
</evidence>
<protein>
    <recommendedName>
        <fullName evidence="4">Transporter</fullName>
    </recommendedName>
</protein>
<name>A0ABV6PG86_9SPHN</name>
<sequence length="357" mass="37494">MKSILKGSAAALSLALCAAPALAQDTAADNTVMAVDEIVALGFRPDAHGPAGTMADHVHKSGDVMVALSWMHDSHGGTNRRGTAPISDAAIVAAGYTAKTTAMTMDMAMLHVMWAPSDRVTLMLVPSWMRMDMTMEGIAPGVAHGGHHALAVGETMRHTAQGIGDTQLGALVSLSRRPALSLHAGLMVSAPTGDARRKDEDGNYLHYMMQGGSGTWDLNPSLTAHGLAGGIGWGAQVAYLFRAEKKNAAGFRFGDRFTATTWLSAPVTPRLSLSARAAWSSEGKVEGHYNSGHNHAAPADRQANYGGQKLEAGLGANVMLGDRLRLGLEANVPVYQDLHGIQLPKRWGASAGIGVMF</sequence>
<accession>A0ABV6PG86</accession>